<feature type="compositionally biased region" description="Polar residues" evidence="1">
    <location>
        <begin position="146"/>
        <end position="158"/>
    </location>
</feature>
<dbReference type="Proteomes" id="UP001374535">
    <property type="component" value="Chromosome 1"/>
</dbReference>
<keyword evidence="3" id="KW-1185">Reference proteome</keyword>
<dbReference type="InterPro" id="IPR039312">
    <property type="entry name" value="ZPR"/>
</dbReference>
<evidence type="ECO:0000256" key="1">
    <source>
        <dbReference type="SAM" id="MobiDB-lite"/>
    </source>
</evidence>
<protein>
    <submittedName>
        <fullName evidence="2">Uncharacterized protein</fullName>
    </submittedName>
</protein>
<name>A0AAQ3SA43_VIGMU</name>
<evidence type="ECO:0000313" key="2">
    <source>
        <dbReference type="EMBL" id="WVZ22053.1"/>
    </source>
</evidence>
<dbReference type="AlphaFoldDB" id="A0AAQ3SA43"/>
<proteinExistence type="predicted"/>
<feature type="compositionally biased region" description="Basic and acidic residues" evidence="1">
    <location>
        <begin position="132"/>
        <end position="145"/>
    </location>
</feature>
<organism evidence="2 3">
    <name type="scientific">Vigna mungo</name>
    <name type="common">Black gram</name>
    <name type="synonym">Phaseolus mungo</name>
    <dbReference type="NCBI Taxonomy" id="3915"/>
    <lineage>
        <taxon>Eukaryota</taxon>
        <taxon>Viridiplantae</taxon>
        <taxon>Streptophyta</taxon>
        <taxon>Embryophyta</taxon>
        <taxon>Tracheophyta</taxon>
        <taxon>Spermatophyta</taxon>
        <taxon>Magnoliopsida</taxon>
        <taxon>eudicotyledons</taxon>
        <taxon>Gunneridae</taxon>
        <taxon>Pentapetalae</taxon>
        <taxon>rosids</taxon>
        <taxon>fabids</taxon>
        <taxon>Fabales</taxon>
        <taxon>Fabaceae</taxon>
        <taxon>Papilionoideae</taxon>
        <taxon>50 kb inversion clade</taxon>
        <taxon>NPAAA clade</taxon>
        <taxon>indigoferoid/millettioid clade</taxon>
        <taxon>Phaseoleae</taxon>
        <taxon>Vigna</taxon>
    </lineage>
</organism>
<dbReference type="EMBL" id="CP144700">
    <property type="protein sequence ID" value="WVZ22053.1"/>
    <property type="molecule type" value="Genomic_DNA"/>
</dbReference>
<feature type="region of interest" description="Disordered" evidence="1">
    <location>
        <begin position="132"/>
        <end position="158"/>
    </location>
</feature>
<sequence>MCSFSSEQQPYLPLVFAHHPPSSSKRLHFSLHKRRRAQVQEERRRKKMILKTEMKMRNLKLYMENQSIIEENEKLRKKALLLHKENQTLLFQLQEKVSQQKLGGGDEDDGCGEGGEPLLILCFKSLVLKGLRQPDPHPEGNKDASKQQQQQINVPTSSRVTIKNLEVRPHVSRRSPFVQVMSTSFYLRIKKPLRRLRRSRSRPA</sequence>
<evidence type="ECO:0000313" key="3">
    <source>
        <dbReference type="Proteomes" id="UP001374535"/>
    </source>
</evidence>
<dbReference type="PANTHER" id="PTHR33601:SF22">
    <property type="entry name" value="PROTEIN LITTLE ZIPPER 1"/>
    <property type="match status" value="1"/>
</dbReference>
<gene>
    <name evidence="2" type="ORF">V8G54_000597</name>
</gene>
<reference evidence="2 3" key="1">
    <citation type="journal article" date="2023" name="Life. Sci Alliance">
        <title>Evolutionary insights into 3D genome organization and epigenetic landscape of Vigna mungo.</title>
        <authorList>
            <person name="Junaid A."/>
            <person name="Singh B."/>
            <person name="Bhatia S."/>
        </authorList>
    </citation>
    <scope>NUCLEOTIDE SEQUENCE [LARGE SCALE GENOMIC DNA]</scope>
    <source>
        <strain evidence="2">Urdbean</strain>
    </source>
</reference>
<accession>A0AAQ3SA43</accession>
<dbReference type="PANTHER" id="PTHR33601">
    <property type="entry name" value="PROTEIN LITTLE ZIPPER 4"/>
    <property type="match status" value="1"/>
</dbReference>